<dbReference type="EC" id="6.1.1.10" evidence="9"/>
<dbReference type="AlphaFoldDB" id="A0A7K0CJU2"/>
<protein>
    <submittedName>
        <fullName evidence="9">Methionine--tRNA ligase</fullName>
        <ecNumber evidence="9">6.1.1.10</ecNumber>
    </submittedName>
</protein>
<dbReference type="Pfam" id="PF09334">
    <property type="entry name" value="tRNA-synt_1g"/>
    <property type="match status" value="1"/>
</dbReference>
<keyword evidence="1 7" id="KW-0436">Ligase</keyword>
<evidence type="ECO:0000256" key="7">
    <source>
        <dbReference type="RuleBase" id="RU363039"/>
    </source>
</evidence>
<evidence type="ECO:0000313" key="10">
    <source>
        <dbReference type="Proteomes" id="UP000466345"/>
    </source>
</evidence>
<evidence type="ECO:0000256" key="2">
    <source>
        <dbReference type="ARBA" id="ARBA00022741"/>
    </source>
</evidence>
<evidence type="ECO:0000259" key="8">
    <source>
        <dbReference type="Pfam" id="PF09334"/>
    </source>
</evidence>
<comment type="caution">
    <text evidence="9">The sequence shown here is derived from an EMBL/GenBank/DDBJ whole genome shotgun (WGS) entry which is preliminary data.</text>
</comment>
<name>A0A7K0CJU2_9ACTN</name>
<feature type="domain" description="Methionyl/Leucyl tRNA synthetase" evidence="8">
    <location>
        <begin position="29"/>
        <end position="222"/>
    </location>
</feature>
<organism evidence="9 10">
    <name type="scientific">Streptomyces smaragdinus</name>
    <dbReference type="NCBI Taxonomy" id="2585196"/>
    <lineage>
        <taxon>Bacteria</taxon>
        <taxon>Bacillati</taxon>
        <taxon>Actinomycetota</taxon>
        <taxon>Actinomycetes</taxon>
        <taxon>Kitasatosporales</taxon>
        <taxon>Streptomycetaceae</taxon>
        <taxon>Streptomyces</taxon>
    </lineage>
</organism>
<dbReference type="GO" id="GO:0005829">
    <property type="term" value="C:cytosol"/>
    <property type="evidence" value="ECO:0007669"/>
    <property type="project" value="TreeGrafter"/>
</dbReference>
<evidence type="ECO:0000256" key="4">
    <source>
        <dbReference type="ARBA" id="ARBA00022917"/>
    </source>
</evidence>
<dbReference type="InterPro" id="IPR014729">
    <property type="entry name" value="Rossmann-like_a/b/a_fold"/>
</dbReference>
<gene>
    <name evidence="9" type="primary">metG_2</name>
    <name evidence="9" type="ORF">SRB5_31740</name>
</gene>
<accession>A0A7K0CJU2</accession>
<comment type="catalytic activity">
    <reaction evidence="6">
        <text>tRNA(Met) + L-methionine + ATP = L-methionyl-tRNA(Met) + AMP + diphosphate</text>
        <dbReference type="Rhea" id="RHEA:13481"/>
        <dbReference type="Rhea" id="RHEA-COMP:9667"/>
        <dbReference type="Rhea" id="RHEA-COMP:9698"/>
        <dbReference type="ChEBI" id="CHEBI:30616"/>
        <dbReference type="ChEBI" id="CHEBI:33019"/>
        <dbReference type="ChEBI" id="CHEBI:57844"/>
        <dbReference type="ChEBI" id="CHEBI:78442"/>
        <dbReference type="ChEBI" id="CHEBI:78530"/>
        <dbReference type="ChEBI" id="CHEBI:456215"/>
        <dbReference type="EC" id="6.1.1.10"/>
    </reaction>
</comment>
<keyword evidence="2 7" id="KW-0547">Nucleotide-binding</keyword>
<dbReference type="GO" id="GO:0005524">
    <property type="term" value="F:ATP binding"/>
    <property type="evidence" value="ECO:0007669"/>
    <property type="project" value="UniProtKB-KW"/>
</dbReference>
<reference evidence="9 10" key="1">
    <citation type="submission" date="2019-10" db="EMBL/GenBank/DDBJ databases">
        <title>Streptomyces smaragdinus sp. nov. and Streptomyces fabii sp. nov., isolated from the gut of fungus growing-termite Macrotermes natalensis.</title>
        <authorList>
            <person name="Schwitalla J."/>
            <person name="Benndorf R."/>
            <person name="Martin K."/>
            <person name="De Beer W."/>
            <person name="Kaster A.-K."/>
            <person name="Vollmers J."/>
            <person name="Poulsen M."/>
            <person name="Beemelmanns C."/>
        </authorList>
    </citation>
    <scope>NUCLEOTIDE SEQUENCE [LARGE SCALE GENOMIC DNA]</scope>
    <source>
        <strain evidence="9 10">RB5</strain>
    </source>
</reference>
<sequence length="521" mass="54431">MSVLTVRPAAPVRRPVRLPAPAATWIVAASAVPAGELDIGLLAGPYVAADVLARRLRTEGRRVVLTTGIDDHHPDVVARALRTGRRPDDVAEAFGEAIAADLRHAGVRLDAVARPARDAGHRRRMQAWFRRLCAEGVLVGRTVPWLWCAPCGHWLDGALAAGRCPGCDAAASGGACPSCLRPNEAVELAGVRCAVCGGTPEVRPVAGYVLPLEGFRERLREHWAGLPPVAGALVRWPAEVPATRPGEYGLPVDGARLATAFGRALTHLVAAQTVAADGPYRAVHFLGSRDAALHTLLIPALLDVAGLPLPRHLHISEPYTTGAGRPLWAIDAVADVGADTLRRHVCAYRPVGRPVVHRDRELAGSGSRLTEGWNGWLAGVLAVVRDEHGGRVPDAAPGGAGWRELRAGLERTGEELAQAHEPAGFAPRRVVALLDGVVARAAEFAAVNAPEPDPGRRAAATAAQLTVASALACWAWPLLPQGAGRLAATLGVRAGRPAATALRGPAAGTVLRAPAGPLFGL</sequence>
<dbReference type="RefSeq" id="WP_194292941.1">
    <property type="nucleotide sequence ID" value="NZ_WEGJ01000010.1"/>
</dbReference>
<evidence type="ECO:0000256" key="6">
    <source>
        <dbReference type="ARBA" id="ARBA00047364"/>
    </source>
</evidence>
<keyword evidence="5 7" id="KW-0030">Aminoacyl-tRNA synthetase</keyword>
<dbReference type="Gene3D" id="2.20.28.20">
    <property type="entry name" value="Methionyl-tRNA synthetase, Zn-domain"/>
    <property type="match status" value="1"/>
</dbReference>
<proteinExistence type="inferred from homology"/>
<evidence type="ECO:0000256" key="3">
    <source>
        <dbReference type="ARBA" id="ARBA00022840"/>
    </source>
</evidence>
<dbReference type="GO" id="GO:0004825">
    <property type="term" value="F:methionine-tRNA ligase activity"/>
    <property type="evidence" value="ECO:0007669"/>
    <property type="project" value="UniProtKB-EC"/>
</dbReference>
<dbReference type="SUPFAM" id="SSF52374">
    <property type="entry name" value="Nucleotidylyl transferase"/>
    <property type="match status" value="1"/>
</dbReference>
<dbReference type="InterPro" id="IPR015413">
    <property type="entry name" value="Methionyl/Leucyl_tRNA_Synth"/>
</dbReference>
<keyword evidence="10" id="KW-1185">Reference proteome</keyword>
<comment type="similarity">
    <text evidence="7">Belongs to the class-I aminoacyl-tRNA synthetase family.</text>
</comment>
<evidence type="ECO:0000256" key="5">
    <source>
        <dbReference type="ARBA" id="ARBA00023146"/>
    </source>
</evidence>
<dbReference type="InterPro" id="IPR029038">
    <property type="entry name" value="MetRS_Zn"/>
</dbReference>
<dbReference type="GO" id="GO:0006431">
    <property type="term" value="P:methionyl-tRNA aminoacylation"/>
    <property type="evidence" value="ECO:0007669"/>
    <property type="project" value="TreeGrafter"/>
</dbReference>
<dbReference type="InterPro" id="IPR023458">
    <property type="entry name" value="Met-tRNA_ligase_1"/>
</dbReference>
<dbReference type="PANTHER" id="PTHR45765:SF1">
    <property type="entry name" value="METHIONINE--TRNA LIGASE, CYTOPLASMIC"/>
    <property type="match status" value="1"/>
</dbReference>
<dbReference type="Gene3D" id="3.40.50.620">
    <property type="entry name" value="HUPs"/>
    <property type="match status" value="1"/>
</dbReference>
<keyword evidence="4 7" id="KW-0648">Protein biosynthesis</keyword>
<dbReference type="PANTHER" id="PTHR45765">
    <property type="entry name" value="METHIONINE--TRNA LIGASE"/>
    <property type="match status" value="1"/>
</dbReference>
<evidence type="ECO:0000313" key="9">
    <source>
        <dbReference type="EMBL" id="MQY13034.1"/>
    </source>
</evidence>
<keyword evidence="3 7" id="KW-0067">ATP-binding</keyword>
<dbReference type="Proteomes" id="UP000466345">
    <property type="component" value="Unassembled WGS sequence"/>
</dbReference>
<dbReference type="EMBL" id="WEGJ01000010">
    <property type="protein sequence ID" value="MQY13034.1"/>
    <property type="molecule type" value="Genomic_DNA"/>
</dbReference>
<evidence type="ECO:0000256" key="1">
    <source>
        <dbReference type="ARBA" id="ARBA00022598"/>
    </source>
</evidence>